<dbReference type="InterPro" id="IPR008969">
    <property type="entry name" value="CarboxyPept-like_regulatory"/>
</dbReference>
<dbReference type="Proteomes" id="UP000829517">
    <property type="component" value="Unassembled WGS sequence"/>
</dbReference>
<dbReference type="SUPFAM" id="SSF103088">
    <property type="entry name" value="OmpA-like"/>
    <property type="match status" value="1"/>
</dbReference>
<dbReference type="InterPro" id="IPR036737">
    <property type="entry name" value="OmpA-like_sf"/>
</dbReference>
<dbReference type="InterPro" id="IPR013783">
    <property type="entry name" value="Ig-like_fold"/>
</dbReference>
<dbReference type="RefSeq" id="WP_236957517.1">
    <property type="nucleotide sequence ID" value="NZ_JAETXX010000001.1"/>
</dbReference>
<evidence type="ECO:0000256" key="1">
    <source>
        <dbReference type="ARBA" id="ARBA00004442"/>
    </source>
</evidence>
<feature type="domain" description="OmpA-like" evidence="7">
    <location>
        <begin position="504"/>
        <end position="624"/>
    </location>
</feature>
<dbReference type="Gene3D" id="2.60.40.10">
    <property type="entry name" value="Immunoglobulins"/>
    <property type="match status" value="1"/>
</dbReference>
<keyword evidence="9" id="KW-1185">Reference proteome</keyword>
<feature type="chain" id="PRO_5045994774" evidence="6">
    <location>
        <begin position="22"/>
        <end position="624"/>
    </location>
</feature>
<dbReference type="SUPFAM" id="SSF48452">
    <property type="entry name" value="TPR-like"/>
    <property type="match status" value="1"/>
</dbReference>
<dbReference type="PROSITE" id="PS50005">
    <property type="entry name" value="TPR"/>
    <property type="match status" value="1"/>
</dbReference>
<evidence type="ECO:0000313" key="9">
    <source>
        <dbReference type="Proteomes" id="UP000829517"/>
    </source>
</evidence>
<dbReference type="SUPFAM" id="SSF49464">
    <property type="entry name" value="Carboxypeptidase regulatory domain-like"/>
    <property type="match status" value="1"/>
</dbReference>
<dbReference type="Gene3D" id="3.30.1330.60">
    <property type="entry name" value="OmpA-like domain"/>
    <property type="match status" value="1"/>
</dbReference>
<feature type="signal peptide" evidence="6">
    <location>
        <begin position="1"/>
        <end position="21"/>
    </location>
</feature>
<gene>
    <name evidence="8" type="ORF">JM658_01810</name>
</gene>
<evidence type="ECO:0000256" key="2">
    <source>
        <dbReference type="ARBA" id="ARBA00023136"/>
    </source>
</evidence>
<dbReference type="Pfam" id="PF07676">
    <property type="entry name" value="PD40"/>
    <property type="match status" value="3"/>
</dbReference>
<reference evidence="8 9" key="1">
    <citation type="submission" date="2021-01" db="EMBL/GenBank/DDBJ databases">
        <title>Genome sequencing of Joostella atrarenae M1-2 (= KCTC 23194).</title>
        <authorList>
            <person name="Zakaria M.R."/>
            <person name="Lam M.Q."/>
            <person name="Chong C.S."/>
        </authorList>
    </citation>
    <scope>NUCLEOTIDE SEQUENCE [LARGE SCALE GENOMIC DNA]</scope>
    <source>
        <strain evidence="8 9">M1-2</strain>
    </source>
</reference>
<evidence type="ECO:0000256" key="6">
    <source>
        <dbReference type="SAM" id="SignalP"/>
    </source>
</evidence>
<dbReference type="PANTHER" id="PTHR30329:SF21">
    <property type="entry name" value="LIPOPROTEIN YIAD-RELATED"/>
    <property type="match status" value="1"/>
</dbReference>
<dbReference type="Gene3D" id="1.25.40.10">
    <property type="entry name" value="Tetratricopeptide repeat domain"/>
    <property type="match status" value="1"/>
</dbReference>
<evidence type="ECO:0000256" key="3">
    <source>
        <dbReference type="ARBA" id="ARBA00023237"/>
    </source>
</evidence>
<sequence>MKFLLANITVLFLLFSTSLFAQNRALKKANKSYEQLDYVKAAKIYEGIANNGYTSPELYKKLGDTYYYMGDSKKAMQWYKKLVNSDSILESVYYYRYSLSLKANEYYEQANIVLKDLHKKYPEDIRGILYSKNPEYLNAIYKDAVKYKVAPVNFNSPYEDYAPSIYKNKIVFTSARDTGFLAKNIQRWNYKPFTDLYIADPKSGNKATKFSKNINSKFNESAAIFIEKDRKVYFTRSNSEKNKLIKGDDKINRLQLYQAAINADGNWENINKLPFNSNQYSVANPAITPDGRTLFFASDMSGTKGMSDLYAVSILEDGSYTEPINLGDKINTEARESFPFIGKNGILYFSSDGHPGLGGFDIFSAEIDSNIEIGKITNLGSSINSSQDDFSISIVENGNIGYFASTKNGNSNIYKFTENCVTEVAGTITNQKGELLQNVSVTLLVNGISVATTNTDVSGAYRFKDYVSCEKEVTLQIEKEGYIPTTETDVDTAKNIFNYTLTSQSLDELLTLKEIYFDFDKSTIKESAKIELDKIAAYLKNHSDYKLEIAAFTDRIGNESYNLQLSKRRAQATAAYIVSQGISTSRITAVGKGEAQLSNDCFSNGPCSKSSYKLNRRSEFKISK</sequence>
<dbReference type="EMBL" id="JAETXX010000001">
    <property type="protein sequence ID" value="MCF8713548.1"/>
    <property type="molecule type" value="Genomic_DNA"/>
</dbReference>
<dbReference type="Pfam" id="PF00691">
    <property type="entry name" value="OmpA"/>
    <property type="match status" value="1"/>
</dbReference>
<evidence type="ECO:0000313" key="8">
    <source>
        <dbReference type="EMBL" id="MCF8713548.1"/>
    </source>
</evidence>
<dbReference type="SUPFAM" id="SSF82171">
    <property type="entry name" value="DPP6 N-terminal domain-like"/>
    <property type="match status" value="1"/>
</dbReference>
<keyword evidence="3" id="KW-0998">Cell outer membrane</keyword>
<dbReference type="InterPro" id="IPR019734">
    <property type="entry name" value="TPR_rpt"/>
</dbReference>
<dbReference type="PROSITE" id="PS51123">
    <property type="entry name" value="OMPA_2"/>
    <property type="match status" value="1"/>
</dbReference>
<accession>A0ABS9IZM8</accession>
<dbReference type="PANTHER" id="PTHR30329">
    <property type="entry name" value="STATOR ELEMENT OF FLAGELLAR MOTOR COMPLEX"/>
    <property type="match status" value="1"/>
</dbReference>
<dbReference type="InterPro" id="IPR006664">
    <property type="entry name" value="OMP_bac"/>
</dbReference>
<name>A0ABS9IZM8_9FLAO</name>
<dbReference type="InterPro" id="IPR011990">
    <property type="entry name" value="TPR-like_helical_dom_sf"/>
</dbReference>
<dbReference type="Pfam" id="PF13620">
    <property type="entry name" value="CarboxypepD_reg"/>
    <property type="match status" value="1"/>
</dbReference>
<evidence type="ECO:0000259" key="7">
    <source>
        <dbReference type="PROSITE" id="PS51123"/>
    </source>
</evidence>
<keyword evidence="6" id="KW-0732">Signal</keyword>
<feature type="repeat" description="TPR" evidence="4">
    <location>
        <begin position="56"/>
        <end position="89"/>
    </location>
</feature>
<evidence type="ECO:0000256" key="5">
    <source>
        <dbReference type="PROSITE-ProRule" id="PRU00473"/>
    </source>
</evidence>
<dbReference type="PRINTS" id="PR01021">
    <property type="entry name" value="OMPADOMAIN"/>
</dbReference>
<dbReference type="InterPro" id="IPR011659">
    <property type="entry name" value="WD40"/>
</dbReference>
<protein>
    <submittedName>
        <fullName evidence="8">OmpA family protein</fullName>
    </submittedName>
</protein>
<dbReference type="InterPro" id="IPR011042">
    <property type="entry name" value="6-blade_b-propeller_TolB-like"/>
</dbReference>
<comment type="subcellular location">
    <subcellularLocation>
        <location evidence="1">Cell outer membrane</location>
    </subcellularLocation>
</comment>
<dbReference type="CDD" id="cd07185">
    <property type="entry name" value="OmpA_C-like"/>
    <property type="match status" value="1"/>
</dbReference>
<dbReference type="InterPro" id="IPR050330">
    <property type="entry name" value="Bact_OuterMem_StrucFunc"/>
</dbReference>
<dbReference type="Gene3D" id="2.120.10.30">
    <property type="entry name" value="TolB, C-terminal domain"/>
    <property type="match status" value="1"/>
</dbReference>
<keyword evidence="4" id="KW-0802">TPR repeat</keyword>
<comment type="caution">
    <text evidence="8">The sequence shown here is derived from an EMBL/GenBank/DDBJ whole genome shotgun (WGS) entry which is preliminary data.</text>
</comment>
<keyword evidence="2 5" id="KW-0472">Membrane</keyword>
<proteinExistence type="predicted"/>
<evidence type="ECO:0000256" key="4">
    <source>
        <dbReference type="PROSITE-ProRule" id="PRU00339"/>
    </source>
</evidence>
<organism evidence="8 9">
    <name type="scientific">Joostella atrarenae</name>
    <dbReference type="NCBI Taxonomy" id="679257"/>
    <lineage>
        <taxon>Bacteria</taxon>
        <taxon>Pseudomonadati</taxon>
        <taxon>Bacteroidota</taxon>
        <taxon>Flavobacteriia</taxon>
        <taxon>Flavobacteriales</taxon>
        <taxon>Flavobacteriaceae</taxon>
        <taxon>Joostella</taxon>
    </lineage>
</organism>
<dbReference type="InterPro" id="IPR006665">
    <property type="entry name" value="OmpA-like"/>
</dbReference>